<keyword evidence="2" id="KW-1133">Transmembrane helix</keyword>
<feature type="transmembrane region" description="Helical" evidence="2">
    <location>
        <begin position="329"/>
        <end position="346"/>
    </location>
</feature>
<dbReference type="InterPro" id="IPR036641">
    <property type="entry name" value="HPT_dom_sf"/>
</dbReference>
<proteinExistence type="predicted"/>
<feature type="transmembrane region" description="Helical" evidence="2">
    <location>
        <begin position="15"/>
        <end position="35"/>
    </location>
</feature>
<evidence type="ECO:0000256" key="2">
    <source>
        <dbReference type="SAM" id="Phobius"/>
    </source>
</evidence>
<sequence length="1169" mass="133032">MSSSTPFYQQLNSRFSALFFLFILALTLLGALLYWQTQQLSSVLEQDLPQVATVYRHQQNIYQAQKLLIELRNSQTAGQLQQGYLALISELEAILKLPSTKQRQLAAANSALKAQRITVNRLAANENRNALLRESTEIQLQLVLDGLKTSENALKDKQDKLYQQLAQDKVSDRVTTARLKAYLALAQQKDLTMQTRIAVQRVSELFEQITLAYPLVEFDHVSQQLSDVLTLWQQQFEQIEQVPEVEKQRITNLIALRNLLFTEQSIMAKWRGHIRVAQEFLLLLEPISIALQQQLNPMSVTAPQSENLASVFNRYLPANILVSQRQVEYLLIALFIAIIFFFVLLLRHLRFGIKRYDEANLSLLEKQLAGSDELFTRTLFQQQLTQLLAQVTKPKYSEQDFLQLQHKFTERATQLLEQGGVILASSDYELCRQLQPLLFSDTEKKKSWRYAFTTTEIKQLLAVAKQAKTTGEKVSVAVMTLAQQPLLVSVSYHEHHYSILVAKNDAQHQQAQKLEQLQQTITQQQQQQHKQLVSYAEQLSQMLIRAMLQNQSTSIGSGEPSLQITRQLQRTLDWCHQLGIEQQIKTQQQFQINDAWVPEEILSAIHNIAQQANWQRNKVIFIQDPLLLHGGQLKLSLFHRLIASIAKLCLQDKFNVRLVIEARLVDKNAGQQKVELAFKLYAEQENCNLPDSLKILASLTSEQQDNSLPVKYLQALIKANHADNLRVNEAENQCDIRLDLAIALTQAQRGKAVEDTDLKEANFTVFSRELLMAQQLTTLLTKANGKVEHIETIEHLVKALTRKHLNRTPVAAVIVTAEDAHQHYEAITNHLNTLAKPIRPQVMVLQAQYNTKLHQLGLFEHSELAIRSVDFAKQLKQFIQTQQANNLVAAAEVFKQYQFSQSQVEVLVAAEQPQQVLMLTRILHWLGLQVHLVSHQQMLLERWQSGRYLVLFNQLAVDPFVEMTVGKKVSRGVFNLAIDGKDNQPAIKKAKAFSHWHAAVIDNILDIDKLVKLLSPWLKITYREAQIVDNKQVVTVKNDDKSLQVSKTQVQSVEGGSSIEQSDVFDLARYVQNQGSLELAVFMLDDYIEDINRTIVELEQNIAAQNIEQAKRDNQQLEKTARIIAAQNIQLLTNKLTQVLASNALSDSKALIAELNVAKATLIANVQAI</sequence>
<dbReference type="RefSeq" id="WP_284244045.1">
    <property type="nucleotide sequence ID" value="NZ_BSST01000001.1"/>
</dbReference>
<evidence type="ECO:0000256" key="1">
    <source>
        <dbReference type="SAM" id="Coils"/>
    </source>
</evidence>
<accession>A0ABQ6GRY4</accession>
<evidence type="ECO:0000313" key="3">
    <source>
        <dbReference type="EMBL" id="GLX78157.1"/>
    </source>
</evidence>
<reference evidence="3 4" key="1">
    <citation type="submission" date="2023-03" db="EMBL/GenBank/DDBJ databases">
        <title>Draft genome sequence of Thalassotalea insulae KCTC 62186T.</title>
        <authorList>
            <person name="Sawabe T."/>
        </authorList>
    </citation>
    <scope>NUCLEOTIDE SEQUENCE [LARGE SCALE GENOMIC DNA]</scope>
    <source>
        <strain evidence="3 4">KCTC 62186</strain>
    </source>
</reference>
<dbReference type="Proteomes" id="UP001157186">
    <property type="component" value="Unassembled WGS sequence"/>
</dbReference>
<evidence type="ECO:0000313" key="4">
    <source>
        <dbReference type="Proteomes" id="UP001157186"/>
    </source>
</evidence>
<keyword evidence="2" id="KW-0812">Transmembrane</keyword>
<feature type="coiled-coil region" evidence="1">
    <location>
        <begin position="1088"/>
        <end position="1127"/>
    </location>
</feature>
<keyword evidence="1" id="KW-0175">Coiled coil</keyword>
<gene>
    <name evidence="3" type="ORF">tinsulaeT_14970</name>
</gene>
<name>A0ABQ6GRY4_9GAMM</name>
<dbReference type="EMBL" id="BSST01000001">
    <property type="protein sequence ID" value="GLX78157.1"/>
    <property type="molecule type" value="Genomic_DNA"/>
</dbReference>
<dbReference type="SUPFAM" id="SSF47226">
    <property type="entry name" value="Histidine-containing phosphotransfer domain, HPT domain"/>
    <property type="match status" value="1"/>
</dbReference>
<organism evidence="3 4">
    <name type="scientific">Thalassotalea insulae</name>
    <dbReference type="NCBI Taxonomy" id="2056778"/>
    <lineage>
        <taxon>Bacteria</taxon>
        <taxon>Pseudomonadati</taxon>
        <taxon>Pseudomonadota</taxon>
        <taxon>Gammaproteobacteria</taxon>
        <taxon>Alteromonadales</taxon>
        <taxon>Colwelliaceae</taxon>
        <taxon>Thalassotalea</taxon>
    </lineage>
</organism>
<keyword evidence="4" id="KW-1185">Reference proteome</keyword>
<comment type="caution">
    <text evidence="3">The sequence shown here is derived from an EMBL/GenBank/DDBJ whole genome shotgun (WGS) entry which is preliminary data.</text>
</comment>
<keyword evidence="2" id="KW-0472">Membrane</keyword>
<protein>
    <submittedName>
        <fullName evidence="3">Uncharacterized protein</fullName>
    </submittedName>
</protein>